<reference evidence="2" key="1">
    <citation type="journal article" date="2019" name="Int. J. Syst. Evol. Microbiol.">
        <title>The Global Catalogue of Microorganisms (GCM) 10K type strain sequencing project: providing services to taxonomists for standard genome sequencing and annotation.</title>
        <authorList>
            <consortium name="The Broad Institute Genomics Platform"/>
            <consortium name="The Broad Institute Genome Sequencing Center for Infectious Disease"/>
            <person name="Wu L."/>
            <person name="Ma J."/>
        </authorList>
    </citation>
    <scope>NUCLEOTIDE SEQUENCE [LARGE SCALE GENOMIC DNA]</scope>
    <source>
        <strain evidence="2">KCTC 52487</strain>
    </source>
</reference>
<sequence length="90" mass="9592">MAGTGTMCEHEMAGPDMPQSMAMEDCEGAAECCDACQMADCPLVSGSPPYPLPHNAAIGRITLPDVSRHAVSDDRFDSIAFLTPKRPPRI</sequence>
<dbReference type="Proteomes" id="UP001595379">
    <property type="component" value="Unassembled WGS sequence"/>
</dbReference>
<name>A0ABV6ZW29_9PROT</name>
<dbReference type="EMBL" id="JBHRSV010000005">
    <property type="protein sequence ID" value="MFC2925634.1"/>
    <property type="molecule type" value="Genomic_DNA"/>
</dbReference>
<evidence type="ECO:0000313" key="1">
    <source>
        <dbReference type="EMBL" id="MFC2925634.1"/>
    </source>
</evidence>
<keyword evidence="2" id="KW-1185">Reference proteome</keyword>
<protein>
    <recommendedName>
        <fullName evidence="3">4Fe-4S ferredoxin-type domain-containing protein</fullName>
    </recommendedName>
</protein>
<evidence type="ECO:0000313" key="2">
    <source>
        <dbReference type="Proteomes" id="UP001595379"/>
    </source>
</evidence>
<gene>
    <name evidence="1" type="ORF">ACFOOR_05915</name>
</gene>
<evidence type="ECO:0008006" key="3">
    <source>
        <dbReference type="Google" id="ProtNLM"/>
    </source>
</evidence>
<proteinExistence type="predicted"/>
<organism evidence="1 2">
    <name type="scientific">Hyphobacterium vulgare</name>
    <dbReference type="NCBI Taxonomy" id="1736751"/>
    <lineage>
        <taxon>Bacteria</taxon>
        <taxon>Pseudomonadati</taxon>
        <taxon>Pseudomonadota</taxon>
        <taxon>Alphaproteobacteria</taxon>
        <taxon>Maricaulales</taxon>
        <taxon>Maricaulaceae</taxon>
        <taxon>Hyphobacterium</taxon>
    </lineage>
</organism>
<accession>A0ABV6ZW29</accession>
<dbReference type="RefSeq" id="WP_343165387.1">
    <property type="nucleotide sequence ID" value="NZ_JBHRSV010000005.1"/>
</dbReference>
<comment type="caution">
    <text evidence="1">The sequence shown here is derived from an EMBL/GenBank/DDBJ whole genome shotgun (WGS) entry which is preliminary data.</text>
</comment>